<dbReference type="Pfam" id="PF14008">
    <property type="entry name" value="Metallophos_C"/>
    <property type="match status" value="1"/>
</dbReference>
<dbReference type="AlphaFoldDB" id="A0A815FFR1"/>
<dbReference type="InterPro" id="IPR041792">
    <property type="entry name" value="MPP_PAP"/>
</dbReference>
<dbReference type="GO" id="GO:0003993">
    <property type="term" value="F:acid phosphatase activity"/>
    <property type="evidence" value="ECO:0007669"/>
    <property type="project" value="UniProtKB-EC"/>
</dbReference>
<dbReference type="Pfam" id="PF00149">
    <property type="entry name" value="Metallophos"/>
    <property type="match status" value="1"/>
</dbReference>
<dbReference type="OrthoDB" id="45007at2759"/>
<reference evidence="7" key="1">
    <citation type="submission" date="2021-02" db="EMBL/GenBank/DDBJ databases">
        <authorList>
            <person name="Nowell W R."/>
        </authorList>
    </citation>
    <scope>NUCLEOTIDE SEQUENCE</scope>
</reference>
<proteinExistence type="inferred from homology"/>
<dbReference type="Proteomes" id="UP000681722">
    <property type="component" value="Unassembled WGS sequence"/>
</dbReference>
<sequence>MLLVLFIVVHCISLWQAQGLSCLFPTSPKQLRVALRGANGVTISWRTSGYFGLNDTPYPQVTYATSSTLLNAIYAPIGTSSSYDHTSFFHNVALLNLSSSTKYYYQIVASSSCVLQSSIQSFTTAPAPSSLTPVNISLVGDLGNDNLVNGGGASRTINALFQAVQNTNFFIHSGDISYADDYGLFVPFSFYEDTWNTWQNKMTGVTANNIYMTAPGNHEVTCFQEGDAFCLTTPYRKFSSYLNRFRMPGDESGGYKNMWYSFDYGIVHVVIINTETDFLNAPSGPGTTLNGGNFQGLTQQQAWLESDLQAANANRAQVPWILVTGHRPFYGSLPQLPAVPGNCDACSTAFEPLIVKYNVDFYFCGHVHWYERLYPIDANGNPLATNYNNQSGPIHVTNGAGGAPEGKASVKKTISASAKIVSAYGYTRLELKNASNARLSFIDSSTLQEADSVDIVRYH</sequence>
<evidence type="ECO:0000313" key="9">
    <source>
        <dbReference type="Proteomes" id="UP000663829"/>
    </source>
</evidence>
<feature type="chain" id="PRO_5035953192" description="Purple acid phosphatase" evidence="3">
    <location>
        <begin position="18"/>
        <end position="459"/>
    </location>
</feature>
<comment type="caution">
    <text evidence="7">The sequence shown here is derived from an EMBL/GenBank/DDBJ whole genome shotgun (WGS) entry which is preliminary data.</text>
</comment>
<dbReference type="InterPro" id="IPR004843">
    <property type="entry name" value="Calcineurin-like_PHP"/>
</dbReference>
<dbReference type="EMBL" id="CAJNOQ010013584">
    <property type="protein sequence ID" value="CAF1324617.1"/>
    <property type="molecule type" value="Genomic_DNA"/>
</dbReference>
<evidence type="ECO:0000259" key="5">
    <source>
        <dbReference type="Pfam" id="PF14008"/>
    </source>
</evidence>
<dbReference type="Pfam" id="PF16656">
    <property type="entry name" value="Pur_ac_phosph_N"/>
    <property type="match status" value="1"/>
</dbReference>
<dbReference type="GO" id="GO:0046872">
    <property type="term" value="F:metal ion binding"/>
    <property type="evidence" value="ECO:0007669"/>
    <property type="project" value="InterPro"/>
</dbReference>
<evidence type="ECO:0000256" key="1">
    <source>
        <dbReference type="ARBA" id="ARBA00022729"/>
    </source>
</evidence>
<dbReference type="InterPro" id="IPR029052">
    <property type="entry name" value="Metallo-depent_PP-like"/>
</dbReference>
<evidence type="ECO:0000256" key="3">
    <source>
        <dbReference type="RuleBase" id="RU361203"/>
    </source>
</evidence>
<dbReference type="SUPFAM" id="SSF56300">
    <property type="entry name" value="Metallo-dependent phosphatases"/>
    <property type="match status" value="1"/>
</dbReference>
<feature type="domain" description="Calcineurin-like phosphoesterase" evidence="4">
    <location>
        <begin position="137"/>
        <end position="370"/>
    </location>
</feature>
<dbReference type="Gene3D" id="3.60.21.10">
    <property type="match status" value="1"/>
</dbReference>
<feature type="domain" description="Purple acid phosphatase C-terminal" evidence="5">
    <location>
        <begin position="392"/>
        <end position="451"/>
    </location>
</feature>
<comment type="catalytic activity">
    <reaction evidence="3">
        <text>a phosphate monoester + H2O = an alcohol + phosphate</text>
        <dbReference type="Rhea" id="RHEA:15017"/>
        <dbReference type="ChEBI" id="CHEBI:15377"/>
        <dbReference type="ChEBI" id="CHEBI:30879"/>
        <dbReference type="ChEBI" id="CHEBI:43474"/>
        <dbReference type="ChEBI" id="CHEBI:67140"/>
        <dbReference type="EC" id="3.1.3.2"/>
    </reaction>
</comment>
<name>A0A815FFR1_9BILA</name>
<dbReference type="InterPro" id="IPR025733">
    <property type="entry name" value="PAPs_C"/>
</dbReference>
<dbReference type="InterPro" id="IPR008963">
    <property type="entry name" value="Purple_acid_Pase-like_N"/>
</dbReference>
<dbReference type="EMBL" id="CAJOBC010049666">
    <property type="protein sequence ID" value="CAF4173446.1"/>
    <property type="molecule type" value="Genomic_DNA"/>
</dbReference>
<dbReference type="InterPro" id="IPR015914">
    <property type="entry name" value="PAPs_N"/>
</dbReference>
<dbReference type="Proteomes" id="UP000663829">
    <property type="component" value="Unassembled WGS sequence"/>
</dbReference>
<evidence type="ECO:0000313" key="8">
    <source>
        <dbReference type="EMBL" id="CAF4173446.1"/>
    </source>
</evidence>
<comment type="similarity">
    <text evidence="3">Belongs to the metallophosphoesterase superfamily. Purple acid phosphatase family.</text>
</comment>
<keyword evidence="9" id="KW-1185">Reference proteome</keyword>
<dbReference type="Gene3D" id="2.60.40.380">
    <property type="entry name" value="Purple acid phosphatase-like, N-terminal"/>
    <property type="match status" value="1"/>
</dbReference>
<evidence type="ECO:0000259" key="6">
    <source>
        <dbReference type="Pfam" id="PF16656"/>
    </source>
</evidence>
<accession>A0A815FFR1</accession>
<dbReference type="PANTHER" id="PTHR45867">
    <property type="entry name" value="PURPLE ACID PHOSPHATASE"/>
    <property type="match status" value="1"/>
</dbReference>
<keyword evidence="3" id="KW-0378">Hydrolase</keyword>
<keyword evidence="1 3" id="KW-0732">Signal</keyword>
<dbReference type="PANTHER" id="PTHR45867:SF3">
    <property type="entry name" value="ACID PHOSPHATASE TYPE 7"/>
    <property type="match status" value="1"/>
</dbReference>
<dbReference type="CDD" id="cd00839">
    <property type="entry name" value="MPP_PAPs"/>
    <property type="match status" value="1"/>
</dbReference>
<feature type="signal peptide" evidence="3">
    <location>
        <begin position="1"/>
        <end position="17"/>
    </location>
</feature>
<dbReference type="EC" id="3.1.3.2" evidence="3"/>
<evidence type="ECO:0000259" key="4">
    <source>
        <dbReference type="Pfam" id="PF00149"/>
    </source>
</evidence>
<protein>
    <recommendedName>
        <fullName evidence="3">Purple acid phosphatase</fullName>
        <ecNumber evidence="3">3.1.3.2</ecNumber>
    </recommendedName>
</protein>
<evidence type="ECO:0000256" key="2">
    <source>
        <dbReference type="ARBA" id="ARBA00023180"/>
    </source>
</evidence>
<dbReference type="SUPFAM" id="SSF49363">
    <property type="entry name" value="Purple acid phosphatase, N-terminal domain"/>
    <property type="match status" value="1"/>
</dbReference>
<keyword evidence="2" id="KW-0325">Glycoprotein</keyword>
<gene>
    <name evidence="7" type="ORF">GPM918_LOCUS29640</name>
    <name evidence="8" type="ORF">SRO942_LOCUS30228</name>
</gene>
<feature type="domain" description="Purple acid phosphatase N-terminal" evidence="6">
    <location>
        <begin position="28"/>
        <end position="124"/>
    </location>
</feature>
<organism evidence="7 9">
    <name type="scientific">Didymodactylos carnosus</name>
    <dbReference type="NCBI Taxonomy" id="1234261"/>
    <lineage>
        <taxon>Eukaryota</taxon>
        <taxon>Metazoa</taxon>
        <taxon>Spiralia</taxon>
        <taxon>Gnathifera</taxon>
        <taxon>Rotifera</taxon>
        <taxon>Eurotatoria</taxon>
        <taxon>Bdelloidea</taxon>
        <taxon>Philodinida</taxon>
        <taxon>Philodinidae</taxon>
        <taxon>Didymodactylos</taxon>
    </lineage>
</organism>
<evidence type="ECO:0000313" key="7">
    <source>
        <dbReference type="EMBL" id="CAF1324617.1"/>
    </source>
</evidence>